<sequence length="477" mass="53546">MTKARLEMLKKKKSSVAKFLKDDMADLLRSGLDYNAYCRAEGLLVEQKMLACFNFVEQFCGCISSNLSAMNKQRECPEECREAVQSLIYAAARIAEFPELRDLRTLLTERYGSHLESFINKQFVETLTPTPTTKEMKLLLMHEIAEEFNIEWNSKSLEQKIFKPPQEDQNIHCPKSNDDIVPKGDCQDDDENGNKRKKNKEDLTKRTNHETELASHRRKNAIDKGYNLPCSGEDEVFSLHRRDSSDLDSLQATSSSAGSVSEDEVDSKKPFYRFVNPPYVKPKVEKEESKIEEPPKLTGNVLAEDDLVSEANPKTRSVRRRPLKPPPGHEDVGIVERPLKAPTGLEKFVSPGNGGLAKANSSAVLKEDGAKRGSRISQADEVDQKDEEEEMIDGLLMHYSKDSVKPYLKPPPNIRGTKSESPLPPGGEVYQAAAASPKKAAKRHNRVVSLQPETGHVHPNLPDYEDLAAWFAALKSR</sequence>
<evidence type="ECO:0000256" key="1">
    <source>
        <dbReference type="ARBA" id="ARBA00005536"/>
    </source>
</evidence>
<dbReference type="Gene3D" id="1.20.1260.60">
    <property type="entry name" value="Vacuolar protein sorting-associated protein Ist1"/>
    <property type="match status" value="1"/>
</dbReference>
<proteinExistence type="inferred from homology"/>
<evidence type="ECO:0000313" key="3">
    <source>
        <dbReference type="EMBL" id="KAJ9128571.1"/>
    </source>
</evidence>
<evidence type="ECO:0000313" key="4">
    <source>
        <dbReference type="Proteomes" id="UP001174677"/>
    </source>
</evidence>
<keyword evidence="4" id="KW-1185">Reference proteome</keyword>
<dbReference type="Proteomes" id="UP001174677">
    <property type="component" value="Unassembled WGS sequence"/>
</dbReference>
<feature type="compositionally biased region" description="Basic and acidic residues" evidence="2">
    <location>
        <begin position="327"/>
        <end position="339"/>
    </location>
</feature>
<dbReference type="PANTHER" id="PTHR12161">
    <property type="entry name" value="IST1 FAMILY MEMBER"/>
    <property type="match status" value="1"/>
</dbReference>
<feature type="region of interest" description="Disordered" evidence="2">
    <location>
        <begin position="243"/>
        <end position="265"/>
    </location>
</feature>
<accession>A0ABQ9KA88</accession>
<feature type="region of interest" description="Disordered" evidence="2">
    <location>
        <begin position="165"/>
        <end position="227"/>
    </location>
</feature>
<dbReference type="InterPro" id="IPR005061">
    <property type="entry name" value="Ist1"/>
</dbReference>
<comment type="caution">
    <text evidence="3">The sequence shown here is derived from an EMBL/GenBank/DDBJ whole genome shotgun (WGS) entry which is preliminary data.</text>
</comment>
<protein>
    <recommendedName>
        <fullName evidence="5">IST1-like protein</fullName>
    </recommendedName>
</protein>
<feature type="region of interest" description="Disordered" evidence="2">
    <location>
        <begin position="285"/>
        <end position="387"/>
    </location>
</feature>
<dbReference type="EMBL" id="JARPOI010000517">
    <property type="protein sequence ID" value="KAJ9128571.1"/>
    <property type="molecule type" value="Genomic_DNA"/>
</dbReference>
<evidence type="ECO:0000256" key="2">
    <source>
        <dbReference type="SAM" id="MobiDB-lite"/>
    </source>
</evidence>
<organism evidence="3 4">
    <name type="scientific">Hevea brasiliensis</name>
    <name type="common">Para rubber tree</name>
    <name type="synonym">Siphonia brasiliensis</name>
    <dbReference type="NCBI Taxonomy" id="3981"/>
    <lineage>
        <taxon>Eukaryota</taxon>
        <taxon>Viridiplantae</taxon>
        <taxon>Streptophyta</taxon>
        <taxon>Embryophyta</taxon>
        <taxon>Tracheophyta</taxon>
        <taxon>Spermatophyta</taxon>
        <taxon>Magnoliopsida</taxon>
        <taxon>eudicotyledons</taxon>
        <taxon>Gunneridae</taxon>
        <taxon>Pentapetalae</taxon>
        <taxon>rosids</taxon>
        <taxon>fabids</taxon>
        <taxon>Malpighiales</taxon>
        <taxon>Euphorbiaceae</taxon>
        <taxon>Crotonoideae</taxon>
        <taxon>Micrandreae</taxon>
        <taxon>Hevea</taxon>
    </lineage>
</organism>
<dbReference type="Pfam" id="PF03398">
    <property type="entry name" value="Ist1"/>
    <property type="match status" value="1"/>
</dbReference>
<feature type="compositionally biased region" description="Basic and acidic residues" evidence="2">
    <location>
        <begin position="165"/>
        <end position="186"/>
    </location>
</feature>
<feature type="compositionally biased region" description="Basic and acidic residues" evidence="2">
    <location>
        <begin position="199"/>
        <end position="215"/>
    </location>
</feature>
<feature type="compositionally biased region" description="Basic and acidic residues" evidence="2">
    <location>
        <begin position="285"/>
        <end position="295"/>
    </location>
</feature>
<gene>
    <name evidence="3" type="ORF">P3X46_034865</name>
</gene>
<comment type="similarity">
    <text evidence="1">Belongs to the IST1 family.</text>
</comment>
<reference evidence="3 4" key="1">
    <citation type="journal article" date="2023" name="Plant Biotechnol. J.">
        <title>Chromosome-level wild Hevea brasiliensis genome provides new tools for genomic-assisted breeding and valuable loci to elevate rubber yield.</title>
        <authorList>
            <person name="Cheng H."/>
            <person name="Song X."/>
            <person name="Hu Y."/>
            <person name="Wu T."/>
            <person name="Yang Q."/>
            <person name="An Z."/>
            <person name="Feng S."/>
            <person name="Deng Z."/>
            <person name="Wu W."/>
            <person name="Zeng X."/>
            <person name="Tu M."/>
            <person name="Wang X."/>
            <person name="Huang H."/>
        </authorList>
    </citation>
    <scope>NUCLEOTIDE SEQUENCE [LARGE SCALE GENOMIC DNA]</scope>
    <source>
        <strain evidence="3">MT/VB/25A 57/8</strain>
    </source>
</reference>
<evidence type="ECO:0008006" key="5">
    <source>
        <dbReference type="Google" id="ProtNLM"/>
    </source>
</evidence>
<name>A0ABQ9KA88_HEVBR</name>
<feature type="region of interest" description="Disordered" evidence="2">
    <location>
        <begin position="403"/>
        <end position="444"/>
    </location>
</feature>
<dbReference type="PANTHER" id="PTHR12161:SF60">
    <property type="entry name" value="REGULATOR OF VPS4 ACTIVITY IN THE MVB PATHWAY PROTEIN"/>
    <property type="match status" value="1"/>
</dbReference>
<dbReference type="InterPro" id="IPR042277">
    <property type="entry name" value="IST1-like"/>
</dbReference>